<keyword evidence="2" id="KW-1185">Reference proteome</keyword>
<dbReference type="EMBL" id="BLXT01002730">
    <property type="protein sequence ID" value="GFN97131.1"/>
    <property type="molecule type" value="Genomic_DNA"/>
</dbReference>
<gene>
    <name evidence="1" type="ORF">PoB_002363700</name>
</gene>
<evidence type="ECO:0000313" key="1">
    <source>
        <dbReference type="EMBL" id="GFN97131.1"/>
    </source>
</evidence>
<name>A0AAV3ZRJ0_9GAST</name>
<proteinExistence type="predicted"/>
<sequence length="132" mass="15019">MLLTQPQTRYDSSSVSILKEERFKIKNYPLLLALLAQGALNFLHVSSISWLCKSPLMLVSIARARSHDGCQVCCFLSTPNNMRIKKKGNWHVSRAGRSSLSTDDRVQGFKVSRRKGSKERHIMKYLPKQNSP</sequence>
<reference evidence="1 2" key="1">
    <citation type="journal article" date="2021" name="Elife">
        <title>Chloroplast acquisition without the gene transfer in kleptoplastic sea slugs, Plakobranchus ocellatus.</title>
        <authorList>
            <person name="Maeda T."/>
            <person name="Takahashi S."/>
            <person name="Yoshida T."/>
            <person name="Shimamura S."/>
            <person name="Takaki Y."/>
            <person name="Nagai Y."/>
            <person name="Toyoda A."/>
            <person name="Suzuki Y."/>
            <person name="Arimoto A."/>
            <person name="Ishii H."/>
            <person name="Satoh N."/>
            <person name="Nishiyama T."/>
            <person name="Hasebe M."/>
            <person name="Maruyama T."/>
            <person name="Minagawa J."/>
            <person name="Obokata J."/>
            <person name="Shigenobu S."/>
        </authorList>
    </citation>
    <scope>NUCLEOTIDE SEQUENCE [LARGE SCALE GENOMIC DNA]</scope>
</reference>
<comment type="caution">
    <text evidence="1">The sequence shown here is derived from an EMBL/GenBank/DDBJ whole genome shotgun (WGS) entry which is preliminary data.</text>
</comment>
<organism evidence="1 2">
    <name type="scientific">Plakobranchus ocellatus</name>
    <dbReference type="NCBI Taxonomy" id="259542"/>
    <lineage>
        <taxon>Eukaryota</taxon>
        <taxon>Metazoa</taxon>
        <taxon>Spiralia</taxon>
        <taxon>Lophotrochozoa</taxon>
        <taxon>Mollusca</taxon>
        <taxon>Gastropoda</taxon>
        <taxon>Heterobranchia</taxon>
        <taxon>Euthyneura</taxon>
        <taxon>Panpulmonata</taxon>
        <taxon>Sacoglossa</taxon>
        <taxon>Placobranchoidea</taxon>
        <taxon>Plakobranchidae</taxon>
        <taxon>Plakobranchus</taxon>
    </lineage>
</organism>
<dbReference type="Proteomes" id="UP000735302">
    <property type="component" value="Unassembled WGS sequence"/>
</dbReference>
<dbReference type="AlphaFoldDB" id="A0AAV3ZRJ0"/>
<accession>A0AAV3ZRJ0</accession>
<evidence type="ECO:0000313" key="2">
    <source>
        <dbReference type="Proteomes" id="UP000735302"/>
    </source>
</evidence>
<protein>
    <submittedName>
        <fullName evidence="1">Uncharacterized protein</fullName>
    </submittedName>
</protein>